<sequence>MKDITLYLDERIDDLLTEDMKIIQSKEVFCFSIDSVLLARFASVPRTRGRILDLCTGSGVVPLLMSVRSRCPIDAVEIQDRLYDMAVRNVTLNGLEERITVHQGDVKEAVQFLGYGRYDMVTCNPPYMPVTGDASFLNKRDHVAIARHEIMLTLEEMIAASSRLVRPGGKVAYVHRSGRLAEIMDQMRKYDLEPKRLRIVYPKPGAEANMVLIEGIRGAKPDLKVLPPLIVYREDGQYCEEIHDIYYGSKTEEL</sequence>
<dbReference type="Gene3D" id="3.40.50.150">
    <property type="entry name" value="Vaccinia Virus protein VP39"/>
    <property type="match status" value="1"/>
</dbReference>
<dbReference type="InterPro" id="IPR029063">
    <property type="entry name" value="SAM-dependent_MTases_sf"/>
</dbReference>
<dbReference type="KEGG" id="asoc:CB4_00317"/>
<dbReference type="SUPFAM" id="SSF53335">
    <property type="entry name" value="S-adenosyl-L-methionine-dependent methyltransferases"/>
    <property type="match status" value="1"/>
</dbReference>
<protein>
    <submittedName>
        <fullName evidence="2">tRNA1(Val) (Adenine(37)-N6)-methyltransferase</fullName>
        <ecNumber evidence="2">2.1.1.223</ecNumber>
    </submittedName>
</protein>
<feature type="domain" description="Methyltransferase small" evidence="1">
    <location>
        <begin position="35"/>
        <end position="128"/>
    </location>
</feature>
<evidence type="ECO:0000259" key="1">
    <source>
        <dbReference type="Pfam" id="PF05175"/>
    </source>
</evidence>
<evidence type="ECO:0000313" key="2">
    <source>
        <dbReference type="EMBL" id="BAU26212.1"/>
    </source>
</evidence>
<dbReference type="Pfam" id="PF05175">
    <property type="entry name" value="MTS"/>
    <property type="match status" value="1"/>
</dbReference>
<gene>
    <name evidence="2" type="primary">yfiC</name>
    <name evidence="2" type="ORF">CB4_00317</name>
</gene>
<dbReference type="GO" id="GO:0032259">
    <property type="term" value="P:methylation"/>
    <property type="evidence" value="ECO:0007669"/>
    <property type="project" value="UniProtKB-KW"/>
</dbReference>
<keyword evidence="2" id="KW-0489">Methyltransferase</keyword>
<dbReference type="GO" id="GO:0008168">
    <property type="term" value="F:methyltransferase activity"/>
    <property type="evidence" value="ECO:0007669"/>
    <property type="project" value="UniProtKB-KW"/>
</dbReference>
<accession>A0A0U4NAW2</accession>
<proteinExistence type="predicted"/>
<dbReference type="EMBL" id="AP017312">
    <property type="protein sequence ID" value="BAU26212.1"/>
    <property type="molecule type" value="Genomic_DNA"/>
</dbReference>
<organism evidence="2 3">
    <name type="scientific">Aneurinibacillus soli</name>
    <dbReference type="NCBI Taxonomy" id="1500254"/>
    <lineage>
        <taxon>Bacteria</taxon>
        <taxon>Bacillati</taxon>
        <taxon>Bacillota</taxon>
        <taxon>Bacilli</taxon>
        <taxon>Bacillales</taxon>
        <taxon>Paenibacillaceae</taxon>
        <taxon>Aneurinibacillus group</taxon>
        <taxon>Aneurinibacillus</taxon>
    </lineage>
</organism>
<dbReference type="CDD" id="cd02440">
    <property type="entry name" value="AdoMet_MTases"/>
    <property type="match status" value="1"/>
</dbReference>
<reference evidence="2 3" key="1">
    <citation type="submission" date="2015-12" db="EMBL/GenBank/DDBJ databases">
        <title>Genome sequence of Aneurinibacillus soli.</title>
        <authorList>
            <person name="Lee J.S."/>
            <person name="Lee K.C."/>
            <person name="Kim K.K."/>
            <person name="Lee B.W."/>
        </authorList>
    </citation>
    <scope>NUCLEOTIDE SEQUENCE [LARGE SCALE GENOMIC DNA]</scope>
    <source>
        <strain evidence="2 3">CB4</strain>
    </source>
</reference>
<dbReference type="InterPro" id="IPR007848">
    <property type="entry name" value="Small_mtfrase_dom"/>
</dbReference>
<dbReference type="PANTHER" id="PTHR47739">
    <property type="entry name" value="TRNA1(VAL) (ADENINE(37)-N6)-METHYLTRANSFERASE"/>
    <property type="match status" value="1"/>
</dbReference>
<dbReference type="EC" id="2.1.1.223" evidence="2"/>
<dbReference type="PANTHER" id="PTHR47739:SF1">
    <property type="entry name" value="TRNA1(VAL) (ADENINE(37)-N6)-METHYLTRANSFERASE"/>
    <property type="match status" value="1"/>
</dbReference>
<evidence type="ECO:0000313" key="3">
    <source>
        <dbReference type="Proteomes" id="UP000217696"/>
    </source>
</evidence>
<keyword evidence="3" id="KW-1185">Reference proteome</keyword>
<name>A0A0U4NAW2_9BACL</name>
<dbReference type="AlphaFoldDB" id="A0A0U4NAW2"/>
<keyword evidence="2" id="KW-0808">Transferase</keyword>
<dbReference type="InterPro" id="IPR050210">
    <property type="entry name" value="tRNA_Adenine-N(6)_MTase"/>
</dbReference>
<dbReference type="Proteomes" id="UP000217696">
    <property type="component" value="Chromosome"/>
</dbReference>